<evidence type="ECO:0000256" key="2">
    <source>
        <dbReference type="ARBA" id="ARBA00022679"/>
    </source>
</evidence>
<dbReference type="InterPro" id="IPR004398">
    <property type="entry name" value="RNA_MeTrfase_RsmD"/>
</dbReference>
<dbReference type="AlphaFoldDB" id="A0A1Y5PWN4"/>
<name>A0A1Y5PWN4_9SPHN</name>
<gene>
    <name evidence="3" type="ORF">SPPYR_1976</name>
</gene>
<dbReference type="Pfam" id="PF03602">
    <property type="entry name" value="Cons_hypoth95"/>
    <property type="match status" value="1"/>
</dbReference>
<evidence type="ECO:0000313" key="3">
    <source>
        <dbReference type="EMBL" id="SBV33096.1"/>
    </source>
</evidence>
<dbReference type="SUPFAM" id="SSF53335">
    <property type="entry name" value="S-adenosyl-L-methionine-dependent methyltransferases"/>
    <property type="match status" value="1"/>
</dbReference>
<evidence type="ECO:0000256" key="1">
    <source>
        <dbReference type="ARBA" id="ARBA00022603"/>
    </source>
</evidence>
<dbReference type="KEGG" id="sphu:SPPYR_1976"/>
<proteinExistence type="predicted"/>
<dbReference type="RefSeq" id="WP_295318669.1">
    <property type="nucleotide sequence ID" value="NZ_LT598653.1"/>
</dbReference>
<evidence type="ECO:0008006" key="4">
    <source>
        <dbReference type="Google" id="ProtNLM"/>
    </source>
</evidence>
<organism evidence="3">
    <name type="scientific">uncultured Sphingopyxis sp</name>
    <dbReference type="NCBI Taxonomy" id="310581"/>
    <lineage>
        <taxon>Bacteria</taxon>
        <taxon>Pseudomonadati</taxon>
        <taxon>Pseudomonadota</taxon>
        <taxon>Alphaproteobacteria</taxon>
        <taxon>Sphingomonadales</taxon>
        <taxon>Sphingomonadaceae</taxon>
        <taxon>Sphingopyxis</taxon>
        <taxon>environmental samples</taxon>
    </lineage>
</organism>
<keyword evidence="1" id="KW-0489">Methyltransferase</keyword>
<dbReference type="PIRSF" id="PIRSF004553">
    <property type="entry name" value="CHP00095"/>
    <property type="match status" value="1"/>
</dbReference>
<dbReference type="GO" id="GO:0031167">
    <property type="term" value="P:rRNA methylation"/>
    <property type="evidence" value="ECO:0007669"/>
    <property type="project" value="InterPro"/>
</dbReference>
<sequence length="180" mass="19104">MRVISGEWRGRKLLAPKNDATRPTADRTRETLFSMLASRLGSFEGLYVADLFAGSGALGIEALSRGAEQCLFAEQDRDALDALCKNLAALGATARADVRAGSVLGLGPARRSYDLLMFDAPYATGAGSVALDKLNRLGWIGADSWVSVETADREAVDVAGFAIDATRKVGKAKLTLLRLA</sequence>
<dbReference type="NCBIfam" id="TIGR00095">
    <property type="entry name" value="16S rRNA (guanine(966)-N(2))-methyltransferase RsmD"/>
    <property type="match status" value="1"/>
</dbReference>
<dbReference type="PANTHER" id="PTHR43542">
    <property type="entry name" value="METHYLTRANSFERASE"/>
    <property type="match status" value="1"/>
</dbReference>
<reference evidence="3" key="1">
    <citation type="submission" date="2016-03" db="EMBL/GenBank/DDBJ databases">
        <authorList>
            <person name="Ploux O."/>
        </authorList>
    </citation>
    <scope>NUCLEOTIDE SEQUENCE</scope>
    <source>
        <strain evidence="3">UC10</strain>
    </source>
</reference>
<dbReference type="InterPro" id="IPR029063">
    <property type="entry name" value="SAM-dependent_MTases_sf"/>
</dbReference>
<protein>
    <recommendedName>
        <fullName evidence="4">Methyltransferase</fullName>
    </recommendedName>
</protein>
<dbReference type="EMBL" id="LT598653">
    <property type="protein sequence ID" value="SBV33096.1"/>
    <property type="molecule type" value="Genomic_DNA"/>
</dbReference>
<dbReference type="Gene3D" id="3.40.50.150">
    <property type="entry name" value="Vaccinia Virus protein VP39"/>
    <property type="match status" value="1"/>
</dbReference>
<keyword evidence="2" id="KW-0808">Transferase</keyword>
<dbReference type="PANTHER" id="PTHR43542:SF1">
    <property type="entry name" value="METHYLTRANSFERASE"/>
    <property type="match status" value="1"/>
</dbReference>
<accession>A0A1Y5PWN4</accession>
<dbReference type="GO" id="GO:0008168">
    <property type="term" value="F:methyltransferase activity"/>
    <property type="evidence" value="ECO:0007669"/>
    <property type="project" value="UniProtKB-KW"/>
</dbReference>
<dbReference type="CDD" id="cd02440">
    <property type="entry name" value="AdoMet_MTases"/>
    <property type="match status" value="1"/>
</dbReference>